<accession>A0A382WHS7</accession>
<dbReference type="InterPro" id="IPR042101">
    <property type="entry name" value="SRP54_N_sf"/>
</dbReference>
<dbReference type="Pfam" id="PF02881">
    <property type="entry name" value="SRP54_N"/>
    <property type="match status" value="1"/>
</dbReference>
<dbReference type="SMART" id="SM00963">
    <property type="entry name" value="SRP54_N"/>
    <property type="match status" value="1"/>
</dbReference>
<dbReference type="AlphaFoldDB" id="A0A382WHS7"/>
<sequence length="61" mass="6945">MFEHLNSRFAQIVKKIKGQGKITEQNISETLRDVRRALLEADVNFKAAKAFINRVKDKATG</sequence>
<evidence type="ECO:0000313" key="2">
    <source>
        <dbReference type="EMBL" id="SVD57678.1"/>
    </source>
</evidence>
<proteinExistence type="predicted"/>
<name>A0A382WHS7_9ZZZZ</name>
<dbReference type="SUPFAM" id="SSF47364">
    <property type="entry name" value="Domain of the SRP/SRP receptor G-proteins"/>
    <property type="match status" value="1"/>
</dbReference>
<dbReference type="InterPro" id="IPR036225">
    <property type="entry name" value="SRP/SRP_N"/>
</dbReference>
<dbReference type="InterPro" id="IPR013822">
    <property type="entry name" value="Signal_recog_particl_SRP54_hlx"/>
</dbReference>
<protein>
    <recommendedName>
        <fullName evidence="1">Signal recognition particle SRP54 helical bundle domain-containing protein</fullName>
    </recommendedName>
</protein>
<dbReference type="EMBL" id="UINC01159537">
    <property type="protein sequence ID" value="SVD57678.1"/>
    <property type="molecule type" value="Genomic_DNA"/>
</dbReference>
<feature type="non-terminal residue" evidence="2">
    <location>
        <position position="61"/>
    </location>
</feature>
<dbReference type="GO" id="GO:0005525">
    <property type="term" value="F:GTP binding"/>
    <property type="evidence" value="ECO:0007669"/>
    <property type="project" value="InterPro"/>
</dbReference>
<evidence type="ECO:0000259" key="1">
    <source>
        <dbReference type="SMART" id="SM00963"/>
    </source>
</evidence>
<gene>
    <name evidence="2" type="ORF">METZ01_LOCUS410532</name>
</gene>
<feature type="domain" description="Signal recognition particle SRP54 helical bundle" evidence="1">
    <location>
        <begin position="1"/>
        <end position="61"/>
    </location>
</feature>
<organism evidence="2">
    <name type="scientific">marine metagenome</name>
    <dbReference type="NCBI Taxonomy" id="408172"/>
    <lineage>
        <taxon>unclassified sequences</taxon>
        <taxon>metagenomes</taxon>
        <taxon>ecological metagenomes</taxon>
    </lineage>
</organism>
<reference evidence="2" key="1">
    <citation type="submission" date="2018-05" db="EMBL/GenBank/DDBJ databases">
        <authorList>
            <person name="Lanie J.A."/>
            <person name="Ng W.-L."/>
            <person name="Kazmierczak K.M."/>
            <person name="Andrzejewski T.M."/>
            <person name="Davidsen T.M."/>
            <person name="Wayne K.J."/>
            <person name="Tettelin H."/>
            <person name="Glass J.I."/>
            <person name="Rusch D."/>
            <person name="Podicherti R."/>
            <person name="Tsui H.-C.T."/>
            <person name="Winkler M.E."/>
        </authorList>
    </citation>
    <scope>NUCLEOTIDE SEQUENCE</scope>
</reference>
<dbReference type="GO" id="GO:0006614">
    <property type="term" value="P:SRP-dependent cotranslational protein targeting to membrane"/>
    <property type="evidence" value="ECO:0007669"/>
    <property type="project" value="InterPro"/>
</dbReference>
<dbReference type="Gene3D" id="1.20.120.140">
    <property type="entry name" value="Signal recognition particle SRP54, nucleotide-binding domain"/>
    <property type="match status" value="1"/>
</dbReference>